<keyword evidence="1" id="KW-0812">Transmembrane</keyword>
<dbReference type="InterPro" id="IPR011935">
    <property type="entry name" value="CHP02231"/>
</dbReference>
<dbReference type="RefSeq" id="WP_186562524.1">
    <property type="nucleotide sequence ID" value="NZ_JACNMF010000003.1"/>
</dbReference>
<comment type="caution">
    <text evidence="7">The sequence shown here is derived from an EMBL/GenBank/DDBJ whole genome shotgun (WGS) entry which is preliminary data.</text>
</comment>
<dbReference type="NCBIfam" id="TIGR02231">
    <property type="entry name" value="mucoidy inhibitor MuiA family protein"/>
    <property type="match status" value="2"/>
</dbReference>
<dbReference type="AlphaFoldDB" id="A0A923KMH2"/>
<evidence type="ECO:0000256" key="2">
    <source>
        <dbReference type="SAM" id="Coils"/>
    </source>
</evidence>
<feature type="chain" id="PRO_5037065079" evidence="3">
    <location>
        <begin position="18"/>
        <end position="697"/>
    </location>
</feature>
<keyword evidence="8" id="KW-1185">Reference proteome</keyword>
<reference evidence="7" key="1">
    <citation type="submission" date="2020-08" db="EMBL/GenBank/DDBJ databases">
        <title>Hyunsoonleella sp. strain SJ7 genome sequencing and assembly.</title>
        <authorList>
            <person name="Kim I."/>
        </authorList>
    </citation>
    <scope>NUCLEOTIDE SEQUENCE</scope>
    <source>
        <strain evidence="7">SJ7</strain>
    </source>
</reference>
<dbReference type="Pfam" id="PF13715">
    <property type="entry name" value="CarbopepD_reg_2"/>
    <property type="match status" value="1"/>
</dbReference>
<dbReference type="InterPro" id="IPR039426">
    <property type="entry name" value="TonB-dep_rcpt-like"/>
</dbReference>
<proteinExistence type="inferred from homology"/>
<keyword evidence="1" id="KW-0998">Cell outer membrane</keyword>
<evidence type="ECO:0000259" key="5">
    <source>
        <dbReference type="Pfam" id="PF13598"/>
    </source>
</evidence>
<keyword evidence="1" id="KW-0813">Transport</keyword>
<keyword evidence="1" id="KW-0472">Membrane</keyword>
<feature type="domain" description="TonB-dependent receptor plug" evidence="4">
    <location>
        <begin position="404"/>
        <end position="476"/>
    </location>
</feature>
<feature type="domain" description="DUF4139" evidence="5">
    <location>
        <begin position="213"/>
        <end position="691"/>
    </location>
</feature>
<dbReference type="InterPro" id="IPR012910">
    <property type="entry name" value="Plug_dom"/>
</dbReference>
<evidence type="ECO:0000259" key="6">
    <source>
        <dbReference type="Pfam" id="PF13600"/>
    </source>
</evidence>
<accession>A0A923KMH2</accession>
<comment type="subcellular location">
    <subcellularLocation>
        <location evidence="1">Cell outer membrane</location>
        <topology evidence="1">Multi-pass membrane protein</topology>
    </subcellularLocation>
</comment>
<dbReference type="PANTHER" id="PTHR31005">
    <property type="entry name" value="DUF4139 DOMAIN-CONTAINING PROTEIN"/>
    <property type="match status" value="1"/>
</dbReference>
<dbReference type="EMBL" id="JACNMF010000003">
    <property type="protein sequence ID" value="MBC3759065.1"/>
    <property type="molecule type" value="Genomic_DNA"/>
</dbReference>
<evidence type="ECO:0000256" key="1">
    <source>
        <dbReference type="PROSITE-ProRule" id="PRU01360"/>
    </source>
</evidence>
<sequence length="697" mass="77390">MKCLIFLLLFSPIILFANPTNPTKSSVKAVTVFVDGAEVTRSATITLPAGTTEFTFTKLSPHIKENSIQISGLNGASILSLNYAINHINKLDKTDAVEKFQNEIESLKDAIQIEDNLMEGFEQEIKIIEENRSLGNNSEVVNLEKLKQFASYYRQRITQLNNLMHQSLKKKKALQKDINDIMKQLAELNVDDKIQTGEIKVKLTTNTSKQLQLKIKYNVSNAGWFPIYDLKAKDISKPLELHYKAHVYQTTGVSWDNIKLTLSTNDPNTNNLKPEMHPKYLNFVSHNYNSDNATKRYDYKHNPFVRHVTGTITDASGIPLPGANILLKGTSIGTTSDFDGNFTIDPKGAKELVVSYVGFVSETIPIHSSVINLSLQEDASQLDEVVVVGYGTKKKQNTTGAISAVKAESLQGRASGIHIRGVSSINSYEEPLYVIDGKITSASNYSNIHPDMIANVEVLKGASAKSIYGNRASNGVVLITTKKGTQTSNGDIISEGITNTNFEIKKLSTIGSDGDVTVIEIENYSVPATFTYYTAPVINENVFLTAKIGDWQKLNLLPGEANIYFEDSYSGITAINPYATTDSLTVSLGIDPNVVVTRKPTNNFKKTNFVGNNRILEKSYQIEIKNNKKTPIDVQIVDRIPVSQNKDIKVDDIDSGISEYNAKKGIMKWKTKIDATESKIYKFGYTVKYPRYRKVSL</sequence>
<feature type="domain" description="DUF4140" evidence="6">
    <location>
        <begin position="30"/>
        <end position="127"/>
    </location>
</feature>
<feature type="coiled-coil region" evidence="2">
    <location>
        <begin position="157"/>
        <end position="191"/>
    </location>
</feature>
<evidence type="ECO:0000313" key="7">
    <source>
        <dbReference type="EMBL" id="MBC3759065.1"/>
    </source>
</evidence>
<dbReference type="PROSITE" id="PS52016">
    <property type="entry name" value="TONB_DEPENDENT_REC_3"/>
    <property type="match status" value="1"/>
</dbReference>
<evidence type="ECO:0000256" key="3">
    <source>
        <dbReference type="SAM" id="SignalP"/>
    </source>
</evidence>
<organism evidence="7 8">
    <name type="scientific">Hyunsoonleella aquatilis</name>
    <dbReference type="NCBI Taxonomy" id="2762758"/>
    <lineage>
        <taxon>Bacteria</taxon>
        <taxon>Pseudomonadati</taxon>
        <taxon>Bacteroidota</taxon>
        <taxon>Flavobacteriia</taxon>
        <taxon>Flavobacteriales</taxon>
        <taxon>Flavobacteriaceae</taxon>
    </lineage>
</organism>
<dbReference type="SUPFAM" id="SSF56935">
    <property type="entry name" value="Porins"/>
    <property type="match status" value="1"/>
</dbReference>
<evidence type="ECO:0000259" key="4">
    <source>
        <dbReference type="Pfam" id="PF07715"/>
    </source>
</evidence>
<dbReference type="InterPro" id="IPR008969">
    <property type="entry name" value="CarboxyPept-like_regulatory"/>
</dbReference>
<keyword evidence="2" id="KW-0175">Coiled coil</keyword>
<dbReference type="GO" id="GO:0009279">
    <property type="term" value="C:cell outer membrane"/>
    <property type="evidence" value="ECO:0007669"/>
    <property type="project" value="UniProtKB-SubCell"/>
</dbReference>
<protein>
    <submittedName>
        <fullName evidence="7">Mucoidy inhibitor MuiA family protein</fullName>
    </submittedName>
</protein>
<dbReference type="Pfam" id="PF07715">
    <property type="entry name" value="Plug"/>
    <property type="match status" value="1"/>
</dbReference>
<keyword evidence="3" id="KW-0732">Signal</keyword>
<comment type="similarity">
    <text evidence="1">Belongs to the TonB-dependent receptor family.</text>
</comment>
<feature type="signal peptide" evidence="3">
    <location>
        <begin position="1"/>
        <end position="17"/>
    </location>
</feature>
<gene>
    <name evidence="7" type="ORF">H7U19_11650</name>
</gene>
<dbReference type="InterPro" id="IPR023997">
    <property type="entry name" value="TonB-dep_OMP_SusC/RagA_CS"/>
</dbReference>
<dbReference type="InterPro" id="IPR037066">
    <property type="entry name" value="Plug_dom_sf"/>
</dbReference>
<evidence type="ECO:0000313" key="8">
    <source>
        <dbReference type="Proteomes" id="UP000656244"/>
    </source>
</evidence>
<name>A0A923KMH2_9FLAO</name>
<dbReference type="SUPFAM" id="SSF49464">
    <property type="entry name" value="Carboxypeptidase regulatory domain-like"/>
    <property type="match status" value="1"/>
</dbReference>
<dbReference type="Gene3D" id="2.60.40.1120">
    <property type="entry name" value="Carboxypeptidase-like, regulatory domain"/>
    <property type="match status" value="1"/>
</dbReference>
<dbReference type="Proteomes" id="UP000656244">
    <property type="component" value="Unassembled WGS sequence"/>
</dbReference>
<dbReference type="Pfam" id="PF13600">
    <property type="entry name" value="DUF4140"/>
    <property type="match status" value="1"/>
</dbReference>
<dbReference type="NCBIfam" id="TIGR04057">
    <property type="entry name" value="SusC_RagA_signa"/>
    <property type="match status" value="1"/>
</dbReference>
<keyword evidence="1" id="KW-1134">Transmembrane beta strand</keyword>
<dbReference type="Gene3D" id="2.170.130.10">
    <property type="entry name" value="TonB-dependent receptor, plug domain"/>
    <property type="match status" value="1"/>
</dbReference>
<dbReference type="InterPro" id="IPR025554">
    <property type="entry name" value="DUF4140"/>
</dbReference>
<feature type="coiled-coil region" evidence="2">
    <location>
        <begin position="90"/>
        <end position="131"/>
    </location>
</feature>
<dbReference type="InterPro" id="IPR037291">
    <property type="entry name" value="DUF4139"/>
</dbReference>
<dbReference type="PANTHER" id="PTHR31005:SF8">
    <property type="entry name" value="DUF4139 DOMAIN-CONTAINING PROTEIN"/>
    <property type="match status" value="1"/>
</dbReference>
<dbReference type="Pfam" id="PF13598">
    <property type="entry name" value="DUF4139"/>
    <property type="match status" value="1"/>
</dbReference>